<evidence type="ECO:0000313" key="2">
    <source>
        <dbReference type="Proteomes" id="UP001595190"/>
    </source>
</evidence>
<organism evidence="1 2">
    <name type="scientific">Labrys neptuniae</name>
    <dbReference type="NCBI Taxonomy" id="376174"/>
    <lineage>
        <taxon>Bacteria</taxon>
        <taxon>Pseudomonadati</taxon>
        <taxon>Pseudomonadota</taxon>
        <taxon>Alphaproteobacteria</taxon>
        <taxon>Hyphomicrobiales</taxon>
        <taxon>Xanthobacteraceae</taxon>
        <taxon>Labrys</taxon>
    </lineage>
</organism>
<evidence type="ECO:0000313" key="1">
    <source>
        <dbReference type="EMBL" id="MFC2251935.1"/>
    </source>
</evidence>
<gene>
    <name evidence="1" type="ORF">ACETRX_20035</name>
</gene>
<sequence>MYCYLTIRPPSPACAPSDTRRLVAFLQTLPDLRQKHPVSFGHAPGKPWVDLTIVKTTDSGGWASNGEFIPFFDRVVLVGTESPPCFGWYSDLATRIAEFLGWEAMEDGENQLIHPKRDYPE</sequence>
<comment type="caution">
    <text evidence="1">The sequence shown here is derived from an EMBL/GenBank/DDBJ whole genome shotgun (WGS) entry which is preliminary data.</text>
</comment>
<dbReference type="EMBL" id="JBHGPK010000008">
    <property type="protein sequence ID" value="MFC2251935.1"/>
    <property type="molecule type" value="Genomic_DNA"/>
</dbReference>
<accession>A0ABV6ZIB1</accession>
<dbReference type="Proteomes" id="UP001595190">
    <property type="component" value="Unassembled WGS sequence"/>
</dbReference>
<name>A0ABV6ZIB1_9HYPH</name>
<proteinExistence type="predicted"/>
<reference evidence="1 2" key="1">
    <citation type="submission" date="2024-09" db="EMBL/GenBank/DDBJ databases">
        <title>Description of Labrys sedimenti sp. nov., isolated from a diclofenac-degrading enrichment culture, and genome-based reclassification of Labrys portucalensis as a later heterotypic synonym of Labrys neptuniae.</title>
        <authorList>
            <person name="Tancsics A."/>
            <person name="Csepanyi A."/>
        </authorList>
    </citation>
    <scope>NUCLEOTIDE SEQUENCE [LARGE SCALE GENOMIC DNA]</scope>
    <source>
        <strain evidence="1 2">LMG 23412</strain>
    </source>
</reference>
<protein>
    <submittedName>
        <fullName evidence="1">Uncharacterized protein</fullName>
    </submittedName>
</protein>
<dbReference type="RefSeq" id="WP_311944088.1">
    <property type="nucleotide sequence ID" value="NZ_JAVSCS010000044.1"/>
</dbReference>